<gene>
    <name evidence="1" type="ORF">MJO28_000592</name>
</gene>
<comment type="caution">
    <text evidence="1">The sequence shown here is derived from an EMBL/GenBank/DDBJ whole genome shotgun (WGS) entry which is preliminary data.</text>
</comment>
<accession>A0ACC0F158</accession>
<keyword evidence="2" id="KW-1185">Reference proteome</keyword>
<name>A0ACC0F158_9BASI</name>
<proteinExistence type="predicted"/>
<protein>
    <submittedName>
        <fullName evidence="1">Uncharacterized protein</fullName>
    </submittedName>
</protein>
<sequence length="61" mass="7372">MTLNEWVFDGAIWEERAIVRLEEGKEAERDERKMMTLKKKQKLSQWWGKPAIRRHMSQKVG</sequence>
<reference evidence="1 2" key="3">
    <citation type="journal article" date="2022" name="Microbiol. Spectr.">
        <title>Folding features and dynamics of 3D genome architecture in plant fungal pathogens.</title>
        <authorList>
            <person name="Xia C."/>
        </authorList>
    </citation>
    <scope>NUCLEOTIDE SEQUENCE [LARGE SCALE GENOMIC DNA]</scope>
    <source>
        <strain evidence="1 2">93-210</strain>
    </source>
</reference>
<reference evidence="2" key="2">
    <citation type="journal article" date="2018" name="Mol. Plant Microbe Interact.">
        <title>Genome sequence resources for the wheat stripe rust pathogen (Puccinia striiformis f. sp. tritici) and the barley stripe rust pathogen (Puccinia striiformis f. sp. hordei).</title>
        <authorList>
            <person name="Xia C."/>
            <person name="Wang M."/>
            <person name="Yin C."/>
            <person name="Cornejo O.E."/>
            <person name="Hulbert S.H."/>
            <person name="Chen X."/>
        </authorList>
    </citation>
    <scope>NUCLEOTIDE SEQUENCE [LARGE SCALE GENOMIC DNA]</scope>
    <source>
        <strain evidence="2">93-210</strain>
    </source>
</reference>
<dbReference type="Proteomes" id="UP001060170">
    <property type="component" value="Chromosome 1"/>
</dbReference>
<dbReference type="EMBL" id="CM045865">
    <property type="protein sequence ID" value="KAI7962498.1"/>
    <property type="molecule type" value="Genomic_DNA"/>
</dbReference>
<evidence type="ECO:0000313" key="1">
    <source>
        <dbReference type="EMBL" id="KAI7962498.1"/>
    </source>
</evidence>
<organism evidence="1 2">
    <name type="scientific">Puccinia striiformis f. sp. tritici</name>
    <dbReference type="NCBI Taxonomy" id="168172"/>
    <lineage>
        <taxon>Eukaryota</taxon>
        <taxon>Fungi</taxon>
        <taxon>Dikarya</taxon>
        <taxon>Basidiomycota</taxon>
        <taxon>Pucciniomycotina</taxon>
        <taxon>Pucciniomycetes</taxon>
        <taxon>Pucciniales</taxon>
        <taxon>Pucciniaceae</taxon>
        <taxon>Puccinia</taxon>
    </lineage>
</organism>
<reference evidence="2" key="1">
    <citation type="journal article" date="2018" name="BMC Genomics">
        <title>Genomic insights into host adaptation between the wheat stripe rust pathogen (Puccinia striiformis f. sp. tritici) and the barley stripe rust pathogen (Puccinia striiformis f. sp. hordei).</title>
        <authorList>
            <person name="Xia C."/>
            <person name="Wang M."/>
            <person name="Yin C."/>
            <person name="Cornejo O.E."/>
            <person name="Hulbert S.H."/>
            <person name="Chen X."/>
        </authorList>
    </citation>
    <scope>NUCLEOTIDE SEQUENCE [LARGE SCALE GENOMIC DNA]</scope>
    <source>
        <strain evidence="2">93-210</strain>
    </source>
</reference>
<evidence type="ECO:0000313" key="2">
    <source>
        <dbReference type="Proteomes" id="UP001060170"/>
    </source>
</evidence>